<dbReference type="Proteomes" id="UP000484885">
    <property type="component" value="Unassembled WGS sequence"/>
</dbReference>
<dbReference type="CDD" id="cd02440">
    <property type="entry name" value="AdoMet_MTases"/>
    <property type="match status" value="1"/>
</dbReference>
<reference evidence="2 3" key="1">
    <citation type="submission" date="2020-02" db="EMBL/GenBank/DDBJ databases">
        <authorList>
            <person name="Zhang X.-Y."/>
        </authorList>
    </citation>
    <scope>NUCLEOTIDE SEQUENCE [LARGE SCALE GENOMIC DNA]</scope>
    <source>
        <strain evidence="2 3">C33</strain>
    </source>
</reference>
<evidence type="ECO:0000313" key="2">
    <source>
        <dbReference type="EMBL" id="NDY94451.1"/>
    </source>
</evidence>
<dbReference type="PANTHER" id="PTHR43861:SF1">
    <property type="entry name" value="TRANS-ACONITATE 2-METHYLTRANSFERASE"/>
    <property type="match status" value="1"/>
</dbReference>
<dbReference type="EMBL" id="JAAGSC010000031">
    <property type="protein sequence ID" value="NDY94451.1"/>
    <property type="molecule type" value="Genomic_DNA"/>
</dbReference>
<dbReference type="GO" id="GO:0032259">
    <property type="term" value="P:methylation"/>
    <property type="evidence" value="ECO:0007669"/>
    <property type="project" value="UniProtKB-KW"/>
</dbReference>
<dbReference type="InterPro" id="IPR013217">
    <property type="entry name" value="Methyltransf_12"/>
</dbReference>
<dbReference type="PANTHER" id="PTHR43861">
    <property type="entry name" value="TRANS-ACONITATE 2-METHYLTRANSFERASE-RELATED"/>
    <property type="match status" value="1"/>
</dbReference>
<organism evidence="2 3">
    <name type="scientific">Wenzhouxiangella limi</name>
    <dbReference type="NCBI Taxonomy" id="2707351"/>
    <lineage>
        <taxon>Bacteria</taxon>
        <taxon>Pseudomonadati</taxon>
        <taxon>Pseudomonadota</taxon>
        <taxon>Gammaproteobacteria</taxon>
        <taxon>Chromatiales</taxon>
        <taxon>Wenzhouxiangellaceae</taxon>
        <taxon>Wenzhouxiangella</taxon>
    </lineage>
</organism>
<dbReference type="SUPFAM" id="SSF53335">
    <property type="entry name" value="S-adenosyl-L-methionine-dependent methyltransferases"/>
    <property type="match status" value="1"/>
</dbReference>
<comment type="caution">
    <text evidence="2">The sequence shown here is derived from an EMBL/GenBank/DDBJ whole genome shotgun (WGS) entry which is preliminary data.</text>
</comment>
<dbReference type="Pfam" id="PF08242">
    <property type="entry name" value="Methyltransf_12"/>
    <property type="match status" value="1"/>
</dbReference>
<keyword evidence="3" id="KW-1185">Reference proteome</keyword>
<evidence type="ECO:0000313" key="3">
    <source>
        <dbReference type="Proteomes" id="UP000484885"/>
    </source>
</evidence>
<proteinExistence type="predicted"/>
<dbReference type="Gene3D" id="3.40.50.150">
    <property type="entry name" value="Vaccinia Virus protein VP39"/>
    <property type="match status" value="1"/>
</dbReference>
<feature type="domain" description="Methyltransferase type 12" evidence="1">
    <location>
        <begin position="48"/>
        <end position="143"/>
    </location>
</feature>
<accession>A0A845V2E4</accession>
<keyword evidence="2" id="KW-0489">Methyltransferase</keyword>
<dbReference type="GO" id="GO:0008168">
    <property type="term" value="F:methyltransferase activity"/>
    <property type="evidence" value="ECO:0007669"/>
    <property type="project" value="UniProtKB-KW"/>
</dbReference>
<gene>
    <name evidence="2" type="ORF">G3I74_01735</name>
</gene>
<keyword evidence="2" id="KW-0808">Transferase</keyword>
<evidence type="ECO:0000259" key="1">
    <source>
        <dbReference type="Pfam" id="PF08242"/>
    </source>
</evidence>
<name>A0A845V2E4_9GAMM</name>
<dbReference type="InterPro" id="IPR029063">
    <property type="entry name" value="SAM-dependent_MTases_sf"/>
</dbReference>
<sequence>MQRIPEPELMDEPAQARAYAEADFSEPNQLFAEAVAGQLAGQTPGQLVDLGCGPGDICLRIARALPDWRIVGLDAGPNMLSLAGEAVTAADLAERIELVHARLPEHGLDGRFDAVVSNSLLHHLPDHMSLWRAVADLAAPGAYIQIMDLHRPDSVARARWLVDQHAADAPEILRQDFYNSLLAAWTIEEVRDQYEQAGLASLRLSRPTERHWMASGFLPAAPA</sequence>
<protein>
    <submittedName>
        <fullName evidence="2">Methyltransferase domain-containing protein</fullName>
    </submittedName>
</protein>
<dbReference type="RefSeq" id="WP_164209629.1">
    <property type="nucleotide sequence ID" value="NZ_JAAGSC010000031.1"/>
</dbReference>
<dbReference type="AlphaFoldDB" id="A0A845V2E4"/>